<dbReference type="InParanoid" id="A9V7S1"/>
<feature type="region of interest" description="Disordered" evidence="1">
    <location>
        <begin position="403"/>
        <end position="456"/>
    </location>
</feature>
<organism evidence="2 3">
    <name type="scientific">Monosiga brevicollis</name>
    <name type="common">Choanoflagellate</name>
    <dbReference type="NCBI Taxonomy" id="81824"/>
    <lineage>
        <taxon>Eukaryota</taxon>
        <taxon>Choanoflagellata</taxon>
        <taxon>Craspedida</taxon>
        <taxon>Salpingoecidae</taxon>
        <taxon>Monosiga</taxon>
    </lineage>
</organism>
<name>A9V7S1_MONBE</name>
<keyword evidence="3" id="KW-1185">Reference proteome</keyword>
<gene>
    <name evidence="2" type="ORF">MONBRDRAFT_10958</name>
</gene>
<dbReference type="AlphaFoldDB" id="A9V7S1"/>
<evidence type="ECO:0000256" key="1">
    <source>
        <dbReference type="SAM" id="MobiDB-lite"/>
    </source>
</evidence>
<protein>
    <submittedName>
        <fullName evidence="2">Uncharacterized protein</fullName>
    </submittedName>
</protein>
<dbReference type="RefSeq" id="XP_001748813.1">
    <property type="nucleotide sequence ID" value="XM_001748761.1"/>
</dbReference>
<dbReference type="GeneID" id="5894074"/>
<dbReference type="EMBL" id="CH991566">
    <property type="protein sequence ID" value="EDQ86423.1"/>
    <property type="molecule type" value="Genomic_DNA"/>
</dbReference>
<reference evidence="2 3" key="1">
    <citation type="journal article" date="2008" name="Nature">
        <title>The genome of the choanoflagellate Monosiga brevicollis and the origin of metazoans.</title>
        <authorList>
            <consortium name="JGI Sequencing"/>
            <person name="King N."/>
            <person name="Westbrook M.J."/>
            <person name="Young S.L."/>
            <person name="Kuo A."/>
            <person name="Abedin M."/>
            <person name="Chapman J."/>
            <person name="Fairclough S."/>
            <person name="Hellsten U."/>
            <person name="Isogai Y."/>
            <person name="Letunic I."/>
            <person name="Marr M."/>
            <person name="Pincus D."/>
            <person name="Putnam N."/>
            <person name="Rokas A."/>
            <person name="Wright K.J."/>
            <person name="Zuzow R."/>
            <person name="Dirks W."/>
            <person name="Good M."/>
            <person name="Goodstein D."/>
            <person name="Lemons D."/>
            <person name="Li W."/>
            <person name="Lyons J.B."/>
            <person name="Morris A."/>
            <person name="Nichols S."/>
            <person name="Richter D.J."/>
            <person name="Salamov A."/>
            <person name="Bork P."/>
            <person name="Lim W.A."/>
            <person name="Manning G."/>
            <person name="Miller W.T."/>
            <person name="McGinnis W."/>
            <person name="Shapiro H."/>
            <person name="Tjian R."/>
            <person name="Grigoriev I.V."/>
            <person name="Rokhsar D."/>
        </authorList>
    </citation>
    <scope>NUCLEOTIDE SEQUENCE [LARGE SCALE GENOMIC DNA]</scope>
    <source>
        <strain evidence="3">MX1 / ATCC 50154</strain>
    </source>
</reference>
<dbReference type="Proteomes" id="UP000001357">
    <property type="component" value="Unassembled WGS sequence"/>
</dbReference>
<accession>A9V7S1</accession>
<sequence>MAVATATATELVLPNCRLVEAWRQSDQALSPQQAQDAVRQVTRRLGEIDPMLAHMLAANLVRNERRNFINLRFRRGRFKLLFRRRLPEQRGFICFFLCDNFQPMVEVCVLDPARGELPMWADVPRDELHAALATFQQQHLQTSQHPLSFLTAPHPDAPRYPSLDALMAAPAASQPDARFSVFIDIGLAALRLHIKLLQLVSLSDVQTASSMAHTVPLERLRRQLRGLNPLLGHMVFTREVVQIQPRFLATVFVQELEGDVYEFHLSEKIEPYVIIIVINPYAGKLAWLNRQQVACLERSIDAFKRKYGIHAEAYHYTSLRERQATDAFVRAGHAPRTSKAHSSDFHLKMRVATAMLRDRLPALSLFDLDKARREVEPITYNFSRDNVGWPDIKAVLLTEVDGNGPDCADGKNDDPQKQESGYHFELPRMEKEMLKTGRRMSIEERPEADSDEVQGR</sequence>
<evidence type="ECO:0000313" key="2">
    <source>
        <dbReference type="EMBL" id="EDQ86423.1"/>
    </source>
</evidence>
<evidence type="ECO:0000313" key="3">
    <source>
        <dbReference type="Proteomes" id="UP000001357"/>
    </source>
</evidence>
<feature type="compositionally biased region" description="Basic and acidic residues" evidence="1">
    <location>
        <begin position="408"/>
        <end position="456"/>
    </location>
</feature>
<proteinExistence type="predicted"/>
<dbReference type="KEGG" id="mbr:MONBRDRAFT_10958"/>